<gene>
    <name evidence="9" type="ORF">IL334_007449</name>
</gene>
<dbReference type="PANTHER" id="PTHR33938:SF16">
    <property type="entry name" value="CARBOXYLIC ESTER HYDROLASE"/>
    <property type="match status" value="1"/>
</dbReference>
<dbReference type="Proteomes" id="UP001329825">
    <property type="component" value="Chromosome 11"/>
</dbReference>
<evidence type="ECO:0000256" key="2">
    <source>
        <dbReference type="ARBA" id="ARBA00022487"/>
    </source>
</evidence>
<dbReference type="Pfam" id="PF07519">
    <property type="entry name" value="Tannase"/>
    <property type="match status" value="1"/>
</dbReference>
<keyword evidence="4 8" id="KW-0732">Signal</keyword>
<evidence type="ECO:0000256" key="1">
    <source>
        <dbReference type="ARBA" id="ARBA00006249"/>
    </source>
</evidence>
<name>A0ABZ1D8P6_9TREE</name>
<dbReference type="InterPro" id="IPR029058">
    <property type="entry name" value="AB_hydrolase_fold"/>
</dbReference>
<sequence length="553" mass="60131">MIYSSITALIALVAITAPTTAWTIDQLCDASFISSCLPDNAAPGVVIDSSSLTSYVANHTMGSTILYFCNVTFAYSHAGLNDRVQVNYFVPDESYFAKRYLSTGGGGLAINSGPTAGYAGLPYGAVTGRTDGGFDSFTNQYNTNGVDLLANGTLNYEELFLFGYQAHHEMALLGQKLTQNVYGLGNETKLYSYYSGCSEGGREGWSQVQRFGDQFDGALLGAPAFRYAQQQTIGYVPAPCELSAILNATIAACDPLDGRVDGVVSRSDLCQLSYNVSTLIGTSYNCAAEAPLPAQSGIISAQAIEVVQTILNGLKDSDGKQVYFSWQPAASFADATPTTFNDSTGLWDIPGLLLAAPTIQRLVNLVETNSLSLDGVTYDTLRDWIIFLMQKYYDTMQTTWPDLTPFYEAGGKVIHYHGESDNSIPTASSVRYYESVASIMYPGMSFNDSHSALGEWYRLFLIPGAGHCAPNTFQPNGPFPQAPLTDLISWVEKGVKPVTLNATVTKGPYKGNQPICAWPLRPLWNVDDLTCVYDQTSIDTWMYNLDAYKFPVY</sequence>
<dbReference type="GeneID" id="87959579"/>
<keyword evidence="6" id="KW-0106">Calcium</keyword>
<dbReference type="PANTHER" id="PTHR33938">
    <property type="entry name" value="FERULOYL ESTERASE B-RELATED"/>
    <property type="match status" value="1"/>
</dbReference>
<evidence type="ECO:0000256" key="4">
    <source>
        <dbReference type="ARBA" id="ARBA00022729"/>
    </source>
</evidence>
<keyword evidence="10" id="KW-1185">Reference proteome</keyword>
<keyword evidence="5 8" id="KW-0378">Hydrolase</keyword>
<dbReference type="RefSeq" id="XP_062795190.1">
    <property type="nucleotide sequence ID" value="XM_062939139.1"/>
</dbReference>
<evidence type="ECO:0000313" key="10">
    <source>
        <dbReference type="Proteomes" id="UP001329825"/>
    </source>
</evidence>
<comment type="similarity">
    <text evidence="1 8">Belongs to the tannase family.</text>
</comment>
<dbReference type="EC" id="3.1.1.-" evidence="8"/>
<accession>A0ABZ1D8P6</accession>
<feature type="chain" id="PRO_5045010549" description="Carboxylic ester hydrolase" evidence="8">
    <location>
        <begin position="22"/>
        <end position="553"/>
    </location>
</feature>
<evidence type="ECO:0000256" key="3">
    <source>
        <dbReference type="ARBA" id="ARBA00022723"/>
    </source>
</evidence>
<proteinExistence type="inferred from homology"/>
<keyword evidence="2" id="KW-0719">Serine esterase</keyword>
<protein>
    <recommendedName>
        <fullName evidence="8">Carboxylic ester hydrolase</fullName>
        <ecNumber evidence="8">3.1.1.-</ecNumber>
    </recommendedName>
</protein>
<keyword evidence="3" id="KW-0479">Metal-binding</keyword>
<feature type="signal peptide" evidence="8">
    <location>
        <begin position="1"/>
        <end position="21"/>
    </location>
</feature>
<evidence type="ECO:0000256" key="7">
    <source>
        <dbReference type="ARBA" id="ARBA00023157"/>
    </source>
</evidence>
<evidence type="ECO:0000313" key="9">
    <source>
        <dbReference type="EMBL" id="WRT70451.1"/>
    </source>
</evidence>
<dbReference type="EMBL" id="CP141891">
    <property type="protein sequence ID" value="WRT70451.1"/>
    <property type="molecule type" value="Genomic_DNA"/>
</dbReference>
<reference evidence="9 10" key="1">
    <citation type="submission" date="2024-01" db="EMBL/GenBank/DDBJ databases">
        <title>Comparative genomics of Cryptococcus and Kwoniella reveals pathogenesis evolution and contrasting modes of karyotype evolution via chromosome fusion or intercentromeric recombination.</title>
        <authorList>
            <person name="Coelho M.A."/>
            <person name="David-Palma M."/>
            <person name="Shea T."/>
            <person name="Bowers K."/>
            <person name="McGinley-Smith S."/>
            <person name="Mohammad A.W."/>
            <person name="Gnirke A."/>
            <person name="Yurkov A.M."/>
            <person name="Nowrousian M."/>
            <person name="Sun S."/>
            <person name="Cuomo C.A."/>
            <person name="Heitman J."/>
        </authorList>
    </citation>
    <scope>NUCLEOTIDE SEQUENCE [LARGE SCALE GENOMIC DNA]</scope>
    <source>
        <strain evidence="9">CBS 11374</strain>
    </source>
</reference>
<dbReference type="SUPFAM" id="SSF53474">
    <property type="entry name" value="alpha/beta-Hydrolases"/>
    <property type="match status" value="1"/>
</dbReference>
<keyword evidence="7" id="KW-1015">Disulfide bond</keyword>
<evidence type="ECO:0000256" key="5">
    <source>
        <dbReference type="ARBA" id="ARBA00022801"/>
    </source>
</evidence>
<evidence type="ECO:0000256" key="8">
    <source>
        <dbReference type="RuleBase" id="RU361238"/>
    </source>
</evidence>
<dbReference type="InterPro" id="IPR011118">
    <property type="entry name" value="Tannase/feruloyl_esterase"/>
</dbReference>
<organism evidence="9 10">
    <name type="scientific">Kwoniella shivajii</name>
    <dbReference type="NCBI Taxonomy" id="564305"/>
    <lineage>
        <taxon>Eukaryota</taxon>
        <taxon>Fungi</taxon>
        <taxon>Dikarya</taxon>
        <taxon>Basidiomycota</taxon>
        <taxon>Agaricomycotina</taxon>
        <taxon>Tremellomycetes</taxon>
        <taxon>Tremellales</taxon>
        <taxon>Cryptococcaceae</taxon>
        <taxon>Kwoniella</taxon>
    </lineage>
</organism>
<evidence type="ECO:0000256" key="6">
    <source>
        <dbReference type="ARBA" id="ARBA00022837"/>
    </source>
</evidence>